<dbReference type="PROSITE" id="PS50405">
    <property type="entry name" value="GST_CTER"/>
    <property type="match status" value="1"/>
</dbReference>
<evidence type="ECO:0000313" key="8">
    <source>
        <dbReference type="EMBL" id="KAJ8719133.1"/>
    </source>
</evidence>
<evidence type="ECO:0000259" key="6">
    <source>
        <dbReference type="PROSITE" id="PS50404"/>
    </source>
</evidence>
<dbReference type="SUPFAM" id="SSF52833">
    <property type="entry name" value="Thioredoxin-like"/>
    <property type="match status" value="1"/>
</dbReference>
<organism evidence="8 9">
    <name type="scientific">Mythimna separata</name>
    <name type="common">Oriental armyworm</name>
    <name type="synonym">Pseudaletia separata</name>
    <dbReference type="NCBI Taxonomy" id="271217"/>
    <lineage>
        <taxon>Eukaryota</taxon>
        <taxon>Metazoa</taxon>
        <taxon>Ecdysozoa</taxon>
        <taxon>Arthropoda</taxon>
        <taxon>Hexapoda</taxon>
        <taxon>Insecta</taxon>
        <taxon>Pterygota</taxon>
        <taxon>Neoptera</taxon>
        <taxon>Endopterygota</taxon>
        <taxon>Lepidoptera</taxon>
        <taxon>Glossata</taxon>
        <taxon>Ditrysia</taxon>
        <taxon>Noctuoidea</taxon>
        <taxon>Noctuidae</taxon>
        <taxon>Noctuinae</taxon>
        <taxon>Hadenini</taxon>
        <taxon>Mythimna</taxon>
    </lineage>
</organism>
<dbReference type="FunFam" id="1.20.1050.10:FF:000030">
    <property type="entry name" value="Glutathione S-transferase S1"/>
    <property type="match status" value="1"/>
</dbReference>
<feature type="domain" description="GST C-terminal" evidence="7">
    <location>
        <begin position="83"/>
        <end position="206"/>
    </location>
</feature>
<dbReference type="Gene3D" id="3.40.30.10">
    <property type="entry name" value="Glutaredoxin"/>
    <property type="match status" value="1"/>
</dbReference>
<dbReference type="AlphaFoldDB" id="A0AAD8DT59"/>
<proteinExistence type="inferred from homology"/>
<name>A0AAD8DT59_MYTSE</name>
<feature type="domain" description="GST N-terminal" evidence="6">
    <location>
        <begin position="3"/>
        <end position="81"/>
    </location>
</feature>
<comment type="subunit">
    <text evidence="1">Homodimer.</text>
</comment>
<comment type="catalytic activity">
    <reaction evidence="5">
        <text>RX + glutathione = an S-substituted glutathione + a halide anion + H(+)</text>
        <dbReference type="Rhea" id="RHEA:16437"/>
        <dbReference type="ChEBI" id="CHEBI:15378"/>
        <dbReference type="ChEBI" id="CHEBI:16042"/>
        <dbReference type="ChEBI" id="CHEBI:17792"/>
        <dbReference type="ChEBI" id="CHEBI:57925"/>
        <dbReference type="ChEBI" id="CHEBI:90779"/>
        <dbReference type="EC" id="2.5.1.18"/>
    </reaction>
</comment>
<dbReference type="InterPro" id="IPR036249">
    <property type="entry name" value="Thioredoxin-like_sf"/>
</dbReference>
<evidence type="ECO:0000256" key="5">
    <source>
        <dbReference type="ARBA" id="ARBA00047960"/>
    </source>
</evidence>
<accession>A0AAD8DT59</accession>
<dbReference type="InterPro" id="IPR004045">
    <property type="entry name" value="Glutathione_S-Trfase_N"/>
</dbReference>
<dbReference type="Pfam" id="PF14497">
    <property type="entry name" value="GST_C_3"/>
    <property type="match status" value="1"/>
</dbReference>
<dbReference type="CDD" id="cd03039">
    <property type="entry name" value="GST_N_Sigma_like"/>
    <property type="match status" value="1"/>
</dbReference>
<keyword evidence="3" id="KW-0808">Transferase</keyword>
<dbReference type="EC" id="2.5.1.18" evidence="2"/>
<dbReference type="SFLD" id="SFLDS00019">
    <property type="entry name" value="Glutathione_Transferase_(cytos"/>
    <property type="match status" value="1"/>
</dbReference>
<dbReference type="InterPro" id="IPR040079">
    <property type="entry name" value="Glutathione_S-Trfase"/>
</dbReference>
<dbReference type="GO" id="GO:0006749">
    <property type="term" value="P:glutathione metabolic process"/>
    <property type="evidence" value="ECO:0007669"/>
    <property type="project" value="TreeGrafter"/>
</dbReference>
<dbReference type="Pfam" id="PF02798">
    <property type="entry name" value="GST_N"/>
    <property type="match status" value="1"/>
</dbReference>
<dbReference type="InterPro" id="IPR036282">
    <property type="entry name" value="Glutathione-S-Trfase_C_sf"/>
</dbReference>
<dbReference type="CDD" id="cd03192">
    <property type="entry name" value="GST_C_Sigma_like"/>
    <property type="match status" value="1"/>
</dbReference>
<evidence type="ECO:0000256" key="4">
    <source>
        <dbReference type="ARBA" id="ARBA00038317"/>
    </source>
</evidence>
<dbReference type="Gene3D" id="1.20.1050.10">
    <property type="match status" value="1"/>
</dbReference>
<dbReference type="EMBL" id="JARGEI010000015">
    <property type="protein sequence ID" value="KAJ8719133.1"/>
    <property type="molecule type" value="Genomic_DNA"/>
</dbReference>
<evidence type="ECO:0000256" key="1">
    <source>
        <dbReference type="ARBA" id="ARBA00011738"/>
    </source>
</evidence>
<sequence length="206" mass="24162">MAPVYQLKFFDFMGVAEPIRYLFAYGGISYKNVVVNKNTDWPEVQKSVPFGKLPVLEVDQKVIYQSVAISRYLGKLVGLLPTDDLEAAELDAIALSVFDFGSRVYEWFHEVNQERKAYLWKELEELWFPRYLRDFEEIVQKRGSYFGGQKISWADLYFVGIIESVEGMWGSKILEKQYPLLQRIYTHVHEIPAIDTYVSNRPNYKY</sequence>
<evidence type="ECO:0000313" key="9">
    <source>
        <dbReference type="Proteomes" id="UP001231518"/>
    </source>
</evidence>
<evidence type="ECO:0000259" key="7">
    <source>
        <dbReference type="PROSITE" id="PS50405"/>
    </source>
</evidence>
<reference evidence="8" key="1">
    <citation type="submission" date="2023-03" db="EMBL/GenBank/DDBJ databases">
        <title>Chromosome-level genomes of two armyworms, Mythimna separata and Mythimna loreyi, provide insights into the biosynthesis and reception of sex pheromones.</title>
        <authorList>
            <person name="Zhao H."/>
        </authorList>
    </citation>
    <scope>NUCLEOTIDE SEQUENCE</scope>
    <source>
        <strain evidence="8">BeijingLab</strain>
        <tissue evidence="8">Pupa</tissue>
    </source>
</reference>
<evidence type="ECO:0000256" key="2">
    <source>
        <dbReference type="ARBA" id="ARBA00012452"/>
    </source>
</evidence>
<comment type="similarity">
    <text evidence="4">Belongs to the GST superfamily. Sigma family.</text>
</comment>
<dbReference type="PROSITE" id="PS50404">
    <property type="entry name" value="GST_NTER"/>
    <property type="match status" value="1"/>
</dbReference>
<dbReference type="PANTHER" id="PTHR11571:SF224">
    <property type="entry name" value="HEMATOPOIETIC PROSTAGLANDIN D SYNTHASE"/>
    <property type="match status" value="1"/>
</dbReference>
<dbReference type="InterPro" id="IPR004046">
    <property type="entry name" value="GST_C"/>
</dbReference>
<dbReference type="Proteomes" id="UP001231518">
    <property type="component" value="Chromosome 8"/>
</dbReference>
<dbReference type="InterPro" id="IPR050213">
    <property type="entry name" value="GST_superfamily"/>
</dbReference>
<protein>
    <recommendedName>
        <fullName evidence="2">glutathione transferase</fullName>
        <ecNumber evidence="2">2.5.1.18</ecNumber>
    </recommendedName>
</protein>
<dbReference type="InterPro" id="IPR010987">
    <property type="entry name" value="Glutathione-S-Trfase_C-like"/>
</dbReference>
<dbReference type="PANTHER" id="PTHR11571">
    <property type="entry name" value="GLUTATHIONE S-TRANSFERASE"/>
    <property type="match status" value="1"/>
</dbReference>
<comment type="caution">
    <text evidence="8">The sequence shown here is derived from an EMBL/GenBank/DDBJ whole genome shotgun (WGS) entry which is preliminary data.</text>
</comment>
<dbReference type="SUPFAM" id="SSF47616">
    <property type="entry name" value="GST C-terminal domain-like"/>
    <property type="match status" value="1"/>
</dbReference>
<gene>
    <name evidence="8" type="ORF">PYW07_016689</name>
</gene>
<evidence type="ECO:0000256" key="3">
    <source>
        <dbReference type="ARBA" id="ARBA00022679"/>
    </source>
</evidence>
<keyword evidence="9" id="KW-1185">Reference proteome</keyword>
<dbReference type="GO" id="GO:0004364">
    <property type="term" value="F:glutathione transferase activity"/>
    <property type="evidence" value="ECO:0007669"/>
    <property type="project" value="UniProtKB-EC"/>
</dbReference>